<keyword evidence="3" id="KW-1185">Reference proteome</keyword>
<dbReference type="Pfam" id="PF00078">
    <property type="entry name" value="RVT_1"/>
    <property type="match status" value="1"/>
</dbReference>
<name>A0A921ZPJ2_MANSE</name>
<feature type="domain" description="Reverse transcriptase" evidence="1">
    <location>
        <begin position="76"/>
        <end position="196"/>
    </location>
</feature>
<evidence type="ECO:0000259" key="1">
    <source>
        <dbReference type="Pfam" id="PF00078"/>
    </source>
</evidence>
<sequence>MEALVKKGYAEIAPRTSHTTRTWYLPHFAVVNALKPEKLRVVHDAAAKTKGTTLNENLLTGPDLLQPLPAVLLRFREHPIAVTADITEMFMQVGLREEDRDALRYLWRGNRRDSRPPEVYRMKVLIFGASCSPATAIYVMNRNAERHRHTHPEAVEAIKKKHYMDDYLDSYEDEHRAITIATQVRNIHREAHLELRKWTSNSPAVLKALGESPSTTEAVDIERTERVLGLIWRPQEDRLAFNLDLARIPSNLLRREAPTKREALKIVMSLFDPLGSKLN</sequence>
<proteinExistence type="predicted"/>
<reference evidence="2" key="1">
    <citation type="journal article" date="2016" name="Insect Biochem. Mol. Biol.">
        <title>Multifaceted biological insights from a draft genome sequence of the tobacco hornworm moth, Manduca sexta.</title>
        <authorList>
            <person name="Kanost M.R."/>
            <person name="Arrese E.L."/>
            <person name="Cao X."/>
            <person name="Chen Y.R."/>
            <person name="Chellapilla S."/>
            <person name="Goldsmith M.R."/>
            <person name="Grosse-Wilde E."/>
            <person name="Heckel D.G."/>
            <person name="Herndon N."/>
            <person name="Jiang H."/>
            <person name="Papanicolaou A."/>
            <person name="Qu J."/>
            <person name="Soulages J.L."/>
            <person name="Vogel H."/>
            <person name="Walters J."/>
            <person name="Waterhouse R.M."/>
            <person name="Ahn S.J."/>
            <person name="Almeida F.C."/>
            <person name="An C."/>
            <person name="Aqrawi P."/>
            <person name="Bretschneider A."/>
            <person name="Bryant W.B."/>
            <person name="Bucks S."/>
            <person name="Chao H."/>
            <person name="Chevignon G."/>
            <person name="Christen J.M."/>
            <person name="Clarke D.F."/>
            <person name="Dittmer N.T."/>
            <person name="Ferguson L.C.F."/>
            <person name="Garavelou S."/>
            <person name="Gordon K.H.J."/>
            <person name="Gunaratna R.T."/>
            <person name="Han Y."/>
            <person name="Hauser F."/>
            <person name="He Y."/>
            <person name="Heidel-Fischer H."/>
            <person name="Hirsh A."/>
            <person name="Hu Y."/>
            <person name="Jiang H."/>
            <person name="Kalra D."/>
            <person name="Klinner C."/>
            <person name="Konig C."/>
            <person name="Kovar C."/>
            <person name="Kroll A.R."/>
            <person name="Kuwar S.S."/>
            <person name="Lee S.L."/>
            <person name="Lehman R."/>
            <person name="Li K."/>
            <person name="Li Z."/>
            <person name="Liang H."/>
            <person name="Lovelace S."/>
            <person name="Lu Z."/>
            <person name="Mansfield J.H."/>
            <person name="McCulloch K.J."/>
            <person name="Mathew T."/>
            <person name="Morton B."/>
            <person name="Muzny D.M."/>
            <person name="Neunemann D."/>
            <person name="Ongeri F."/>
            <person name="Pauchet Y."/>
            <person name="Pu L.L."/>
            <person name="Pyrousis I."/>
            <person name="Rao X.J."/>
            <person name="Redding A."/>
            <person name="Roesel C."/>
            <person name="Sanchez-Gracia A."/>
            <person name="Schaack S."/>
            <person name="Shukla A."/>
            <person name="Tetreau G."/>
            <person name="Wang Y."/>
            <person name="Xiong G.H."/>
            <person name="Traut W."/>
            <person name="Walsh T.K."/>
            <person name="Worley K.C."/>
            <person name="Wu D."/>
            <person name="Wu W."/>
            <person name="Wu Y.Q."/>
            <person name="Zhang X."/>
            <person name="Zou Z."/>
            <person name="Zucker H."/>
            <person name="Briscoe A.D."/>
            <person name="Burmester T."/>
            <person name="Clem R.J."/>
            <person name="Feyereisen R."/>
            <person name="Grimmelikhuijzen C.J.P."/>
            <person name="Hamodrakas S.J."/>
            <person name="Hansson B.S."/>
            <person name="Huguet E."/>
            <person name="Jermiin L.S."/>
            <person name="Lan Q."/>
            <person name="Lehman H.K."/>
            <person name="Lorenzen M."/>
            <person name="Merzendorfer H."/>
            <person name="Michalopoulos I."/>
            <person name="Morton D.B."/>
            <person name="Muthukrishnan S."/>
            <person name="Oakeshott J.G."/>
            <person name="Palmer W."/>
            <person name="Park Y."/>
            <person name="Passarelli A.L."/>
            <person name="Rozas J."/>
            <person name="Schwartz L.M."/>
            <person name="Smith W."/>
            <person name="Southgate A."/>
            <person name="Vilcinskas A."/>
            <person name="Vogt R."/>
            <person name="Wang P."/>
            <person name="Werren J."/>
            <person name="Yu X.Q."/>
            <person name="Zhou J.J."/>
            <person name="Brown S.J."/>
            <person name="Scherer S.E."/>
            <person name="Richards S."/>
            <person name="Blissard G.W."/>
        </authorList>
    </citation>
    <scope>NUCLEOTIDE SEQUENCE</scope>
</reference>
<protein>
    <recommendedName>
        <fullName evidence="1">Reverse transcriptase domain-containing protein</fullName>
    </recommendedName>
</protein>
<dbReference type="Proteomes" id="UP000791440">
    <property type="component" value="Unassembled WGS sequence"/>
</dbReference>
<dbReference type="InterPro" id="IPR000477">
    <property type="entry name" value="RT_dom"/>
</dbReference>
<organism evidence="2 3">
    <name type="scientific">Manduca sexta</name>
    <name type="common">Tobacco hawkmoth</name>
    <name type="synonym">Tobacco hornworm</name>
    <dbReference type="NCBI Taxonomy" id="7130"/>
    <lineage>
        <taxon>Eukaryota</taxon>
        <taxon>Metazoa</taxon>
        <taxon>Ecdysozoa</taxon>
        <taxon>Arthropoda</taxon>
        <taxon>Hexapoda</taxon>
        <taxon>Insecta</taxon>
        <taxon>Pterygota</taxon>
        <taxon>Neoptera</taxon>
        <taxon>Endopterygota</taxon>
        <taxon>Lepidoptera</taxon>
        <taxon>Glossata</taxon>
        <taxon>Ditrysia</taxon>
        <taxon>Bombycoidea</taxon>
        <taxon>Sphingidae</taxon>
        <taxon>Sphinginae</taxon>
        <taxon>Sphingini</taxon>
        <taxon>Manduca</taxon>
    </lineage>
</organism>
<dbReference type="AlphaFoldDB" id="A0A921ZPJ2"/>
<dbReference type="EMBL" id="JH668738">
    <property type="protein sequence ID" value="KAG6461365.1"/>
    <property type="molecule type" value="Genomic_DNA"/>
</dbReference>
<evidence type="ECO:0000313" key="2">
    <source>
        <dbReference type="EMBL" id="KAG6461365.1"/>
    </source>
</evidence>
<accession>A0A921ZPJ2</accession>
<gene>
    <name evidence="2" type="ORF">O3G_MSEX012578</name>
</gene>
<dbReference type="CDD" id="cd01644">
    <property type="entry name" value="RT_pepA17"/>
    <property type="match status" value="1"/>
</dbReference>
<comment type="caution">
    <text evidence="2">The sequence shown here is derived from an EMBL/GenBank/DDBJ whole genome shotgun (WGS) entry which is preliminary data.</text>
</comment>
<dbReference type="PANTHER" id="PTHR47331">
    <property type="entry name" value="PHD-TYPE DOMAIN-CONTAINING PROTEIN"/>
    <property type="match status" value="1"/>
</dbReference>
<evidence type="ECO:0000313" key="3">
    <source>
        <dbReference type="Proteomes" id="UP000791440"/>
    </source>
</evidence>
<reference evidence="2" key="2">
    <citation type="submission" date="2020-12" db="EMBL/GenBank/DDBJ databases">
        <authorList>
            <person name="Kanost M."/>
        </authorList>
    </citation>
    <scope>NUCLEOTIDE SEQUENCE</scope>
</reference>